<protein>
    <submittedName>
        <fullName evidence="1">Uncharacterized protein</fullName>
    </submittedName>
</protein>
<evidence type="ECO:0000313" key="1">
    <source>
        <dbReference type="EMBL" id="GAY78538.1"/>
    </source>
</evidence>
<dbReference type="AlphaFoldDB" id="A0A4Y1ZJG4"/>
<dbReference type="EMBL" id="BEXB01000052">
    <property type="protein sequence ID" value="GAY78538.1"/>
    <property type="molecule type" value="Genomic_DNA"/>
</dbReference>
<comment type="caution">
    <text evidence="1">The sequence shown here is derived from an EMBL/GenBank/DDBJ whole genome shotgun (WGS) entry which is preliminary data.</text>
</comment>
<evidence type="ECO:0000313" key="2">
    <source>
        <dbReference type="Proteomes" id="UP000319716"/>
    </source>
</evidence>
<organism evidence="1 2">
    <name type="scientific">Sporolactobacillus inulinus</name>
    <dbReference type="NCBI Taxonomy" id="2078"/>
    <lineage>
        <taxon>Bacteria</taxon>
        <taxon>Bacillati</taxon>
        <taxon>Bacillota</taxon>
        <taxon>Bacilli</taxon>
        <taxon>Bacillales</taxon>
        <taxon>Sporolactobacillaceae</taxon>
        <taxon>Sporolactobacillus</taxon>
    </lineage>
</organism>
<dbReference type="Proteomes" id="UP000319716">
    <property type="component" value="Unassembled WGS sequence"/>
</dbReference>
<accession>A0A4Y1ZJG4</accession>
<reference evidence="1 2" key="1">
    <citation type="submission" date="2017-11" db="EMBL/GenBank/DDBJ databases">
        <title>Draft Genome Sequence of Sporolactobacillus inulinus NBRC 111894 Isolated from Koso, a Japanese Sugar-Vegetable Fermented Beverage.</title>
        <authorList>
            <person name="Chiou T.Y."/>
            <person name="Oshima K."/>
            <person name="Suda W."/>
            <person name="Hattori M."/>
            <person name="Takahashi T."/>
        </authorList>
    </citation>
    <scope>NUCLEOTIDE SEQUENCE [LARGE SCALE GENOMIC DNA]</scope>
    <source>
        <strain evidence="1 2">NBRC111894</strain>
    </source>
</reference>
<proteinExistence type="predicted"/>
<sequence length="68" mass="8065">MYYGKQNPQDLINFNCLLPPIPDPRESLTFLLTIRDWRLLAWSYSLWKDRADGLFLIPNFLIKTGDIH</sequence>
<gene>
    <name evidence="1" type="ORF">NBRC111894_4092</name>
</gene>
<name>A0A4Y1ZJG4_9BACL</name>